<proteinExistence type="inferred from homology"/>
<dbReference type="InterPro" id="IPR050072">
    <property type="entry name" value="Peptidase_M20A"/>
</dbReference>
<evidence type="ECO:0000256" key="6">
    <source>
        <dbReference type="ARBA" id="ARBA00016853"/>
    </source>
</evidence>
<dbReference type="InterPro" id="IPR001261">
    <property type="entry name" value="ArgE/DapE_CS"/>
</dbReference>
<protein>
    <recommendedName>
        <fullName evidence="6">Probable succinyl-diaminopimelate desuccinylase</fullName>
        <ecNumber evidence="5">3.5.1.18</ecNumber>
    </recommendedName>
</protein>
<dbReference type="RefSeq" id="WP_184403981.1">
    <property type="nucleotide sequence ID" value="NZ_JACHHJ010000002.1"/>
</dbReference>
<comment type="caution">
    <text evidence="13">The sequence shown here is derived from an EMBL/GenBank/DDBJ whole genome shotgun (WGS) entry which is preliminary data.</text>
</comment>
<dbReference type="EMBL" id="JACHHJ010000002">
    <property type="protein sequence ID" value="MBB6450060.1"/>
    <property type="molecule type" value="Genomic_DNA"/>
</dbReference>
<evidence type="ECO:0000256" key="8">
    <source>
        <dbReference type="ARBA" id="ARBA00022801"/>
    </source>
</evidence>
<evidence type="ECO:0000256" key="2">
    <source>
        <dbReference type="ARBA" id="ARBA00001947"/>
    </source>
</evidence>
<evidence type="ECO:0000259" key="12">
    <source>
        <dbReference type="Pfam" id="PF07687"/>
    </source>
</evidence>
<dbReference type="GO" id="GO:0009089">
    <property type="term" value="P:lysine biosynthetic process via diaminopimelate"/>
    <property type="evidence" value="ECO:0007669"/>
    <property type="project" value="UniProtKB-UniPathway"/>
</dbReference>
<dbReference type="SUPFAM" id="SSF53187">
    <property type="entry name" value="Zn-dependent exopeptidases"/>
    <property type="match status" value="1"/>
</dbReference>
<name>A0A841PMS6_9BACL</name>
<reference evidence="13 14" key="1">
    <citation type="submission" date="2020-08" db="EMBL/GenBank/DDBJ databases">
        <title>Genomic Encyclopedia of Type Strains, Phase IV (KMG-IV): sequencing the most valuable type-strain genomes for metagenomic binning, comparative biology and taxonomic classification.</title>
        <authorList>
            <person name="Goeker M."/>
        </authorList>
    </citation>
    <scope>NUCLEOTIDE SEQUENCE [LARGE SCALE GENOMIC DNA]</scope>
    <source>
        <strain evidence="13 14">DSM 21769</strain>
    </source>
</reference>
<comment type="catalytic activity">
    <reaction evidence="11">
        <text>N-succinyl-(2S,6S)-2,6-diaminopimelate + H2O = (2S,6S)-2,6-diaminopimelate + succinate</text>
        <dbReference type="Rhea" id="RHEA:22608"/>
        <dbReference type="ChEBI" id="CHEBI:15377"/>
        <dbReference type="ChEBI" id="CHEBI:30031"/>
        <dbReference type="ChEBI" id="CHEBI:57609"/>
        <dbReference type="ChEBI" id="CHEBI:58087"/>
        <dbReference type="EC" id="3.5.1.18"/>
    </reaction>
</comment>
<keyword evidence="9" id="KW-0862">Zinc</keyword>
<keyword evidence="7" id="KW-0479">Metal-binding</keyword>
<dbReference type="UniPathway" id="UPA00034">
    <property type="reaction ID" value="UER00021"/>
</dbReference>
<keyword evidence="14" id="KW-1185">Reference proteome</keyword>
<keyword evidence="8 13" id="KW-0378">Hydrolase</keyword>
<dbReference type="GO" id="GO:0046872">
    <property type="term" value="F:metal ion binding"/>
    <property type="evidence" value="ECO:0007669"/>
    <property type="project" value="UniProtKB-KW"/>
</dbReference>
<comment type="cofactor">
    <cofactor evidence="1">
        <name>Co(2+)</name>
        <dbReference type="ChEBI" id="CHEBI:48828"/>
    </cofactor>
</comment>
<evidence type="ECO:0000256" key="1">
    <source>
        <dbReference type="ARBA" id="ARBA00001941"/>
    </source>
</evidence>
<accession>A0A841PMS6</accession>
<evidence type="ECO:0000256" key="11">
    <source>
        <dbReference type="ARBA" id="ARBA00051301"/>
    </source>
</evidence>
<comment type="similarity">
    <text evidence="4">Belongs to the peptidase M20A family.</text>
</comment>
<dbReference type="InterPro" id="IPR002933">
    <property type="entry name" value="Peptidase_M20"/>
</dbReference>
<dbReference type="GO" id="GO:0009014">
    <property type="term" value="F:succinyl-diaminopimelate desuccinylase activity"/>
    <property type="evidence" value="ECO:0007669"/>
    <property type="project" value="UniProtKB-EC"/>
</dbReference>
<dbReference type="InterPro" id="IPR036264">
    <property type="entry name" value="Bact_exopeptidase_dim_dom"/>
</dbReference>
<dbReference type="InterPro" id="IPR011650">
    <property type="entry name" value="Peptidase_M20_dimer"/>
</dbReference>
<evidence type="ECO:0000256" key="4">
    <source>
        <dbReference type="ARBA" id="ARBA00006247"/>
    </source>
</evidence>
<dbReference type="Gene3D" id="3.30.70.360">
    <property type="match status" value="1"/>
</dbReference>
<dbReference type="InterPro" id="IPR010182">
    <property type="entry name" value="ArgE/DapE"/>
</dbReference>
<evidence type="ECO:0000256" key="7">
    <source>
        <dbReference type="ARBA" id="ARBA00022723"/>
    </source>
</evidence>
<gene>
    <name evidence="13" type="ORF">HNR44_002038</name>
</gene>
<evidence type="ECO:0000256" key="10">
    <source>
        <dbReference type="ARBA" id="ARBA00023285"/>
    </source>
</evidence>
<evidence type="ECO:0000313" key="13">
    <source>
        <dbReference type="EMBL" id="MBB6450060.1"/>
    </source>
</evidence>
<dbReference type="Pfam" id="PF07687">
    <property type="entry name" value="M20_dimer"/>
    <property type="match status" value="1"/>
</dbReference>
<dbReference type="EC" id="3.5.1.18" evidence="5"/>
<dbReference type="NCBIfam" id="TIGR01910">
    <property type="entry name" value="DapE-ArgE"/>
    <property type="match status" value="1"/>
</dbReference>
<dbReference type="Gene3D" id="3.40.630.10">
    <property type="entry name" value="Zn peptidases"/>
    <property type="match status" value="2"/>
</dbReference>
<dbReference type="SUPFAM" id="SSF55031">
    <property type="entry name" value="Bacterial exopeptidase dimerisation domain"/>
    <property type="match status" value="1"/>
</dbReference>
<evidence type="ECO:0000256" key="5">
    <source>
        <dbReference type="ARBA" id="ARBA00011921"/>
    </source>
</evidence>
<evidence type="ECO:0000313" key="14">
    <source>
        <dbReference type="Proteomes" id="UP000568839"/>
    </source>
</evidence>
<dbReference type="PROSITE" id="PS00759">
    <property type="entry name" value="ARGE_DAPE_CPG2_2"/>
    <property type="match status" value="1"/>
</dbReference>
<dbReference type="Pfam" id="PF01546">
    <property type="entry name" value="Peptidase_M20"/>
    <property type="match status" value="1"/>
</dbReference>
<feature type="domain" description="Peptidase M20 dimerisation" evidence="12">
    <location>
        <begin position="178"/>
        <end position="283"/>
    </location>
</feature>
<organism evidence="13 14">
    <name type="scientific">Geomicrobium halophilum</name>
    <dbReference type="NCBI Taxonomy" id="549000"/>
    <lineage>
        <taxon>Bacteria</taxon>
        <taxon>Bacillati</taxon>
        <taxon>Bacillota</taxon>
        <taxon>Bacilli</taxon>
        <taxon>Bacillales</taxon>
        <taxon>Geomicrobium</taxon>
    </lineage>
</organism>
<evidence type="ECO:0000256" key="3">
    <source>
        <dbReference type="ARBA" id="ARBA00005130"/>
    </source>
</evidence>
<keyword evidence="10" id="KW-0170">Cobalt</keyword>
<comment type="pathway">
    <text evidence="3">Amino-acid biosynthesis; L-lysine biosynthesis via DAP pathway; LL-2,6-diaminopimelate from (S)-tetrahydrodipicolinate (succinylase route): step 3/3.</text>
</comment>
<dbReference type="PANTHER" id="PTHR43808">
    <property type="entry name" value="ACETYLORNITHINE DEACETYLASE"/>
    <property type="match status" value="1"/>
</dbReference>
<comment type="cofactor">
    <cofactor evidence="2">
        <name>Zn(2+)</name>
        <dbReference type="ChEBI" id="CHEBI:29105"/>
    </cofactor>
</comment>
<evidence type="ECO:0000256" key="9">
    <source>
        <dbReference type="ARBA" id="ARBA00022833"/>
    </source>
</evidence>
<dbReference type="CDD" id="cd08659">
    <property type="entry name" value="M20_ArgE_DapE-like"/>
    <property type="match status" value="1"/>
</dbReference>
<dbReference type="Proteomes" id="UP000568839">
    <property type="component" value="Unassembled WGS sequence"/>
</dbReference>
<sequence length="384" mass="41966">MAEYHEAIQLAQKLVQIPSENPTGNEDSCSRFVENWFSGLENVKVTTQMVEPGRTNVIAKYKSGSQNLAPLVIIGHMDTVPVEGTWSKDPFGGEIENGKLYGRGSCDMKSGLASAMVTLKEVSQKEVKLKRDLFVIASIDEEGPYMKGSVALVEEGLIPENAHLIATEPTNLTLSTVHKGTIWYEINIQGKSAHGGNAHLGADAGHAAAEVITRLKKQVNNLPYNHEIFGRPAISVGIIQGGQKTNMVTGSVRIELDFRLVPPMTKEEANDIVREAVKQGCREVTGTSAEVKHYGWERPPLESSPDTPLIQATEKGYMEVMGEDIKNSGFPAYTDVSMIGLKTGNRNLIVFGPGHLDQAHAIDEFVDIQQIEQCTNVLFKVVQN</sequence>
<dbReference type="AlphaFoldDB" id="A0A841PMS6"/>